<dbReference type="AlphaFoldDB" id="A0A9W8INR6"/>
<evidence type="ECO:0000313" key="2">
    <source>
        <dbReference type="Proteomes" id="UP001140074"/>
    </source>
</evidence>
<reference evidence="1" key="1">
    <citation type="submission" date="2022-07" db="EMBL/GenBank/DDBJ databases">
        <title>Phylogenomic reconstructions and comparative analyses of Kickxellomycotina fungi.</title>
        <authorList>
            <person name="Reynolds N.K."/>
            <person name="Stajich J.E."/>
            <person name="Barry K."/>
            <person name="Grigoriev I.V."/>
            <person name="Crous P."/>
            <person name="Smith M.E."/>
        </authorList>
    </citation>
    <scope>NUCLEOTIDE SEQUENCE</scope>
    <source>
        <strain evidence="1">RSA 476</strain>
    </source>
</reference>
<gene>
    <name evidence="1" type="ORF">GGH94_000206</name>
</gene>
<accession>A0A9W8INR6</accession>
<sequence>MDKLCHVSKTVNINMCLYDLVSGRAAHMLAQSPFSSLVFEAVRRVRINFDSASDMASFPTHFDVDTAQNLLKSLKVSNAYVTDIFMDLVMQVPVLNTIQSLSINGTVLSFNSLCSLVESLPQMTQIRFQSIEVYEDYDIPDAIGLYEQIIEKRAVLSTCLKFCQVIHHDPLDTTNDLAICGILLSVMCPRFTRLIVSSTARSRYDSFVRKAIQQEPFSRYAERLSHLIFNDAPKIEESST</sequence>
<comment type="caution">
    <text evidence="1">The sequence shown here is derived from an EMBL/GenBank/DDBJ whole genome shotgun (WGS) entry which is preliminary data.</text>
</comment>
<dbReference type="Proteomes" id="UP001140074">
    <property type="component" value="Unassembled WGS sequence"/>
</dbReference>
<proteinExistence type="predicted"/>
<dbReference type="EMBL" id="JANBUY010000004">
    <property type="protein sequence ID" value="KAJ2868366.1"/>
    <property type="molecule type" value="Genomic_DNA"/>
</dbReference>
<name>A0A9W8INR6_9FUNG</name>
<protein>
    <submittedName>
        <fullName evidence="1">Uncharacterized protein</fullName>
    </submittedName>
</protein>
<keyword evidence="2" id="KW-1185">Reference proteome</keyword>
<organism evidence="1 2">
    <name type="scientific">Coemansia aciculifera</name>
    <dbReference type="NCBI Taxonomy" id="417176"/>
    <lineage>
        <taxon>Eukaryota</taxon>
        <taxon>Fungi</taxon>
        <taxon>Fungi incertae sedis</taxon>
        <taxon>Zoopagomycota</taxon>
        <taxon>Kickxellomycotina</taxon>
        <taxon>Kickxellomycetes</taxon>
        <taxon>Kickxellales</taxon>
        <taxon>Kickxellaceae</taxon>
        <taxon>Coemansia</taxon>
    </lineage>
</organism>
<evidence type="ECO:0000313" key="1">
    <source>
        <dbReference type="EMBL" id="KAJ2868366.1"/>
    </source>
</evidence>